<proteinExistence type="predicted"/>
<keyword evidence="2" id="KW-1185">Reference proteome</keyword>
<gene>
    <name evidence="1" type="ORF">G5I_07074</name>
</gene>
<name>F4WMU0_ACREC</name>
<organism evidence="2">
    <name type="scientific">Acromyrmex echinatior</name>
    <name type="common">Panamanian leafcutter ant</name>
    <name type="synonym">Acromyrmex octospinosus echinatior</name>
    <dbReference type="NCBI Taxonomy" id="103372"/>
    <lineage>
        <taxon>Eukaryota</taxon>
        <taxon>Metazoa</taxon>
        <taxon>Ecdysozoa</taxon>
        <taxon>Arthropoda</taxon>
        <taxon>Hexapoda</taxon>
        <taxon>Insecta</taxon>
        <taxon>Pterygota</taxon>
        <taxon>Neoptera</taxon>
        <taxon>Endopterygota</taxon>
        <taxon>Hymenoptera</taxon>
        <taxon>Apocrita</taxon>
        <taxon>Aculeata</taxon>
        <taxon>Formicoidea</taxon>
        <taxon>Formicidae</taxon>
        <taxon>Myrmicinae</taxon>
        <taxon>Acromyrmex</taxon>
    </lineage>
</organism>
<dbReference type="AlphaFoldDB" id="F4WMU0"/>
<evidence type="ECO:0000313" key="2">
    <source>
        <dbReference type="Proteomes" id="UP000007755"/>
    </source>
</evidence>
<dbReference type="InParanoid" id="F4WMU0"/>
<accession>F4WMU0</accession>
<dbReference type="EMBL" id="GL888219">
    <property type="protein sequence ID" value="EGI64490.1"/>
    <property type="molecule type" value="Genomic_DNA"/>
</dbReference>
<dbReference type="Proteomes" id="UP000007755">
    <property type="component" value="Unassembled WGS sequence"/>
</dbReference>
<evidence type="ECO:0000313" key="1">
    <source>
        <dbReference type="EMBL" id="EGI64490.1"/>
    </source>
</evidence>
<protein>
    <submittedName>
        <fullName evidence="1">Mariner Mos1 transposase</fullName>
    </submittedName>
</protein>
<dbReference type="InterPro" id="IPR036388">
    <property type="entry name" value="WH-like_DNA-bd_sf"/>
</dbReference>
<dbReference type="Gene3D" id="1.10.10.10">
    <property type="entry name" value="Winged helix-like DNA-binding domain superfamily/Winged helix DNA-binding domain"/>
    <property type="match status" value="1"/>
</dbReference>
<sequence>MPNFVPTKRNLREALLFCFHLKKSAVESQRMLSEACDNINYTSSISICQPKKFEEEEMKALFDQDRDQTQEELAESLNVDRSTIFRLEFPDLKAIGMIQKQGN</sequence>
<dbReference type="Gene3D" id="1.10.10.1450">
    <property type="match status" value="1"/>
</dbReference>
<reference evidence="1" key="1">
    <citation type="submission" date="2011-02" db="EMBL/GenBank/DDBJ databases">
        <title>The genome of the leaf-cutting ant Acromyrmex echinatior suggests key adaptations to social evolution and fungus farming.</title>
        <authorList>
            <person name="Nygaard S."/>
            <person name="Zhang G."/>
        </authorList>
    </citation>
    <scope>NUCLEOTIDE SEQUENCE</scope>
</reference>